<evidence type="ECO:0000313" key="2">
    <source>
        <dbReference type="EMBL" id="KAK4638871.1"/>
    </source>
</evidence>
<dbReference type="RefSeq" id="XP_062727847.1">
    <property type="nucleotide sequence ID" value="XM_062873133.1"/>
</dbReference>
<keyword evidence="3" id="KW-1185">Reference proteome</keyword>
<name>A0ABR0F5L9_9PEZI</name>
<feature type="compositionally biased region" description="Low complexity" evidence="1">
    <location>
        <begin position="19"/>
        <end position="29"/>
    </location>
</feature>
<gene>
    <name evidence="2" type="ORF">QC761_0102430</name>
</gene>
<reference evidence="2 3" key="1">
    <citation type="journal article" date="2023" name="bioRxiv">
        <title>High-quality genome assemblies of four members of thePodospora anserinaspecies complex.</title>
        <authorList>
            <person name="Ament-Velasquez S.L."/>
            <person name="Vogan A.A."/>
            <person name="Wallerman O."/>
            <person name="Hartmann F."/>
            <person name="Gautier V."/>
            <person name="Silar P."/>
            <person name="Giraud T."/>
            <person name="Johannesson H."/>
        </authorList>
    </citation>
    <scope>NUCLEOTIDE SEQUENCE [LARGE SCALE GENOMIC DNA]</scope>
    <source>
        <strain evidence="2 3">CBS 112042</strain>
    </source>
</reference>
<evidence type="ECO:0000313" key="3">
    <source>
        <dbReference type="Proteomes" id="UP001322138"/>
    </source>
</evidence>
<sequence length="105" mass="12131">MVPLAHAEQREMRKSPQVPRKTPSPGTRTGRTRKDPTFLPPAANSTTDDIAIANRDDLRRNQVGREVRSLDQVHRRTLRRPFRLSKAPFSRPRDRRSAMTCRIFA</sequence>
<dbReference type="GeneID" id="87892518"/>
<protein>
    <submittedName>
        <fullName evidence="2">Uncharacterized protein</fullName>
    </submittedName>
</protein>
<accession>A0ABR0F5L9</accession>
<feature type="region of interest" description="Disordered" evidence="1">
    <location>
        <begin position="1"/>
        <end position="57"/>
    </location>
</feature>
<proteinExistence type="predicted"/>
<organism evidence="2 3">
    <name type="scientific">Podospora bellae-mahoneyi</name>
    <dbReference type="NCBI Taxonomy" id="2093777"/>
    <lineage>
        <taxon>Eukaryota</taxon>
        <taxon>Fungi</taxon>
        <taxon>Dikarya</taxon>
        <taxon>Ascomycota</taxon>
        <taxon>Pezizomycotina</taxon>
        <taxon>Sordariomycetes</taxon>
        <taxon>Sordariomycetidae</taxon>
        <taxon>Sordariales</taxon>
        <taxon>Podosporaceae</taxon>
        <taxon>Podospora</taxon>
    </lineage>
</organism>
<dbReference type="Proteomes" id="UP001322138">
    <property type="component" value="Unassembled WGS sequence"/>
</dbReference>
<dbReference type="EMBL" id="JAFFGZ010000009">
    <property type="protein sequence ID" value="KAK4638871.1"/>
    <property type="molecule type" value="Genomic_DNA"/>
</dbReference>
<comment type="caution">
    <text evidence="2">The sequence shown here is derived from an EMBL/GenBank/DDBJ whole genome shotgun (WGS) entry which is preliminary data.</text>
</comment>
<evidence type="ECO:0000256" key="1">
    <source>
        <dbReference type="SAM" id="MobiDB-lite"/>
    </source>
</evidence>